<reference evidence="2 3" key="1">
    <citation type="journal article" date="2023" name="Life. Sci Alliance">
        <title>Evolutionary insights into 3D genome organization and epigenetic landscape of Vigna mungo.</title>
        <authorList>
            <person name="Junaid A."/>
            <person name="Singh B."/>
            <person name="Bhatia S."/>
        </authorList>
    </citation>
    <scope>NUCLEOTIDE SEQUENCE [LARGE SCALE GENOMIC DNA]</scope>
    <source>
        <strain evidence="2">Urdbean</strain>
    </source>
</reference>
<sequence length="146" mass="16960">MLFKLRFFMRNLMETNERLLLSKGSSTALFYWVAHLIASVMACLVLRGIVVGMVYIYIFFTHLIFHNFIPSHNFSATLILLKILYLEKNNTVIELFDCFYTCLFHVFQGSNRVKAIVLNEKESISECNIDGLSKMNNLRLITHIIS</sequence>
<name>A0AAQ3P7N7_VIGMU</name>
<dbReference type="AlphaFoldDB" id="A0AAQ3P7N7"/>
<evidence type="ECO:0000256" key="1">
    <source>
        <dbReference type="SAM" id="Phobius"/>
    </source>
</evidence>
<dbReference type="EMBL" id="CP144700">
    <property type="protein sequence ID" value="WVZ22535.1"/>
    <property type="molecule type" value="Genomic_DNA"/>
</dbReference>
<proteinExistence type="predicted"/>
<gene>
    <name evidence="2" type="ORF">V8G54_001079</name>
</gene>
<evidence type="ECO:0000313" key="2">
    <source>
        <dbReference type="EMBL" id="WVZ22535.1"/>
    </source>
</evidence>
<accession>A0AAQ3P7N7</accession>
<keyword evidence="3" id="KW-1185">Reference proteome</keyword>
<dbReference type="Proteomes" id="UP001374535">
    <property type="component" value="Chromosome 1"/>
</dbReference>
<feature type="transmembrane region" description="Helical" evidence="1">
    <location>
        <begin position="28"/>
        <end position="58"/>
    </location>
</feature>
<protein>
    <submittedName>
        <fullName evidence="2">Uncharacterized protein</fullName>
    </submittedName>
</protein>
<keyword evidence="1" id="KW-0812">Transmembrane</keyword>
<keyword evidence="1" id="KW-1133">Transmembrane helix</keyword>
<keyword evidence="1" id="KW-0472">Membrane</keyword>
<organism evidence="2 3">
    <name type="scientific">Vigna mungo</name>
    <name type="common">Black gram</name>
    <name type="synonym">Phaseolus mungo</name>
    <dbReference type="NCBI Taxonomy" id="3915"/>
    <lineage>
        <taxon>Eukaryota</taxon>
        <taxon>Viridiplantae</taxon>
        <taxon>Streptophyta</taxon>
        <taxon>Embryophyta</taxon>
        <taxon>Tracheophyta</taxon>
        <taxon>Spermatophyta</taxon>
        <taxon>Magnoliopsida</taxon>
        <taxon>eudicotyledons</taxon>
        <taxon>Gunneridae</taxon>
        <taxon>Pentapetalae</taxon>
        <taxon>rosids</taxon>
        <taxon>fabids</taxon>
        <taxon>Fabales</taxon>
        <taxon>Fabaceae</taxon>
        <taxon>Papilionoideae</taxon>
        <taxon>50 kb inversion clade</taxon>
        <taxon>NPAAA clade</taxon>
        <taxon>indigoferoid/millettioid clade</taxon>
        <taxon>Phaseoleae</taxon>
        <taxon>Vigna</taxon>
    </lineage>
</organism>
<evidence type="ECO:0000313" key="3">
    <source>
        <dbReference type="Proteomes" id="UP001374535"/>
    </source>
</evidence>